<accession>A0A195EZK8</accession>
<evidence type="ECO:0000256" key="1">
    <source>
        <dbReference type="SAM" id="MobiDB-lite"/>
    </source>
</evidence>
<protein>
    <submittedName>
        <fullName evidence="2">Uncharacterized protein</fullName>
    </submittedName>
</protein>
<reference evidence="2 3" key="1">
    <citation type="submission" date="2016-03" db="EMBL/GenBank/DDBJ databases">
        <title>Trachymyrmex septentrionalis WGS genome.</title>
        <authorList>
            <person name="Nygaard S."/>
            <person name="Hu H."/>
            <person name="Boomsma J."/>
            <person name="Zhang G."/>
        </authorList>
    </citation>
    <scope>NUCLEOTIDE SEQUENCE [LARGE SCALE GENOMIC DNA]</scope>
    <source>
        <strain evidence="2">Tsep2-gDNA-1</strain>
        <tissue evidence="2">Whole body</tissue>
    </source>
</reference>
<name>A0A195EZK8_9HYME</name>
<feature type="region of interest" description="Disordered" evidence="1">
    <location>
        <begin position="1"/>
        <end position="131"/>
    </location>
</feature>
<evidence type="ECO:0000313" key="3">
    <source>
        <dbReference type="Proteomes" id="UP000078541"/>
    </source>
</evidence>
<sequence length="131" mass="15090">MLEYSFSTEKNAKDIKNKAGATKTINESHPASKRADAINCDESQNRDEYTLNESLDRRGTLSRGSFRNAPSKQQNWELSNRTERQRRSAGARGEEEFSTRARLVITGTAARRVGEGPENTRRERERRMRRE</sequence>
<dbReference type="AlphaFoldDB" id="A0A195EZK8"/>
<evidence type="ECO:0000313" key="2">
    <source>
        <dbReference type="EMBL" id="KYN33314.1"/>
    </source>
</evidence>
<dbReference type="EMBL" id="KQ981906">
    <property type="protein sequence ID" value="KYN33314.1"/>
    <property type="molecule type" value="Genomic_DNA"/>
</dbReference>
<organism evidence="2 3">
    <name type="scientific">Trachymyrmex septentrionalis</name>
    <dbReference type="NCBI Taxonomy" id="34720"/>
    <lineage>
        <taxon>Eukaryota</taxon>
        <taxon>Metazoa</taxon>
        <taxon>Ecdysozoa</taxon>
        <taxon>Arthropoda</taxon>
        <taxon>Hexapoda</taxon>
        <taxon>Insecta</taxon>
        <taxon>Pterygota</taxon>
        <taxon>Neoptera</taxon>
        <taxon>Endopterygota</taxon>
        <taxon>Hymenoptera</taxon>
        <taxon>Apocrita</taxon>
        <taxon>Aculeata</taxon>
        <taxon>Formicoidea</taxon>
        <taxon>Formicidae</taxon>
        <taxon>Myrmicinae</taxon>
        <taxon>Trachymyrmex</taxon>
    </lineage>
</organism>
<feature type="compositionally biased region" description="Polar residues" evidence="1">
    <location>
        <begin position="62"/>
        <end position="79"/>
    </location>
</feature>
<feature type="compositionally biased region" description="Basic and acidic residues" evidence="1">
    <location>
        <begin position="80"/>
        <end position="99"/>
    </location>
</feature>
<gene>
    <name evidence="2" type="ORF">ALC56_12463</name>
</gene>
<feature type="compositionally biased region" description="Basic and acidic residues" evidence="1">
    <location>
        <begin position="112"/>
        <end position="131"/>
    </location>
</feature>
<keyword evidence="3" id="KW-1185">Reference proteome</keyword>
<feature type="compositionally biased region" description="Basic and acidic residues" evidence="1">
    <location>
        <begin position="43"/>
        <end position="59"/>
    </location>
</feature>
<dbReference type="Proteomes" id="UP000078541">
    <property type="component" value="Unassembled WGS sequence"/>
</dbReference>
<proteinExistence type="predicted"/>